<protein>
    <submittedName>
        <fullName evidence="8">Acyl-CoA dehydrogenase</fullName>
    </submittedName>
</protein>
<dbReference type="AlphaFoldDB" id="A0A6I4M9I4"/>
<dbReference type="PANTHER" id="PTHR43884:SF20">
    <property type="entry name" value="ACYL-COA DEHYDROGENASE FADE28"/>
    <property type="match status" value="1"/>
</dbReference>
<proteinExistence type="inferred from homology"/>
<sequence length="360" mass="37965">MRWELTSEQKMLQESLRSRLTAALPAGGARAWWEGEDPVAFERLLHEQGWSSVGVPEESHGQGGGLLEQALVAECLGAAAVPSAAWLGGALALALVADSPKSVGLLLDGPPTVLAAPAGETPDTAPKVSAADGRLSGRLELVLGADRAGRLVVRADDGSAYLIDTDAAVVTAREPLDRSRSLADVELNGVAGERLPTDPAPEAVMRMASTAAVLVAADALGAMDQLLRETVAYAKERVQFGAPIGSFQAVQHEAVEMLVEVEAARSITYYAAASVAEGNPDSAWHAAAAKAQVTASACRVADSALMLHGAIGYTWEHDLHLTYKRVRLDHRLFAEPAAWNERIAASLELTRQAEETSANW</sequence>
<dbReference type="GO" id="GO:0003995">
    <property type="term" value="F:acyl-CoA dehydrogenase activity"/>
    <property type="evidence" value="ECO:0007669"/>
    <property type="project" value="TreeGrafter"/>
</dbReference>
<evidence type="ECO:0000259" key="7">
    <source>
        <dbReference type="Pfam" id="PF02771"/>
    </source>
</evidence>
<gene>
    <name evidence="8" type="ORF">F8568_014585</name>
</gene>
<dbReference type="InterPro" id="IPR009100">
    <property type="entry name" value="AcylCoA_DH/oxidase_NM_dom_sf"/>
</dbReference>
<keyword evidence="5" id="KW-0560">Oxidoreductase</keyword>
<dbReference type="InterPro" id="IPR009075">
    <property type="entry name" value="AcylCo_DH/oxidase_C"/>
</dbReference>
<accession>A0A6I4M9I4</accession>
<comment type="cofactor">
    <cofactor evidence="1">
        <name>FAD</name>
        <dbReference type="ChEBI" id="CHEBI:57692"/>
    </cofactor>
</comment>
<evidence type="ECO:0000256" key="5">
    <source>
        <dbReference type="ARBA" id="ARBA00023002"/>
    </source>
</evidence>
<organism evidence="8 9">
    <name type="scientific">Actinomadura physcomitrii</name>
    <dbReference type="NCBI Taxonomy" id="2650748"/>
    <lineage>
        <taxon>Bacteria</taxon>
        <taxon>Bacillati</taxon>
        <taxon>Actinomycetota</taxon>
        <taxon>Actinomycetes</taxon>
        <taxon>Streptosporangiales</taxon>
        <taxon>Thermomonosporaceae</taxon>
        <taxon>Actinomadura</taxon>
    </lineage>
</organism>
<dbReference type="EMBL" id="WBMS02000010">
    <property type="protein sequence ID" value="MWA01580.1"/>
    <property type="molecule type" value="Genomic_DNA"/>
</dbReference>
<name>A0A6I4M9I4_9ACTN</name>
<dbReference type="Proteomes" id="UP000462055">
    <property type="component" value="Unassembled WGS sequence"/>
</dbReference>
<dbReference type="InterPro" id="IPR037069">
    <property type="entry name" value="AcylCoA_DH/ox_N_sf"/>
</dbReference>
<feature type="domain" description="Acyl-CoA dehydrogenase/oxidase N-terminal" evidence="7">
    <location>
        <begin position="6"/>
        <end position="90"/>
    </location>
</feature>
<dbReference type="PANTHER" id="PTHR43884">
    <property type="entry name" value="ACYL-COA DEHYDROGENASE"/>
    <property type="match status" value="1"/>
</dbReference>
<evidence type="ECO:0000256" key="2">
    <source>
        <dbReference type="ARBA" id="ARBA00009347"/>
    </source>
</evidence>
<keyword evidence="3" id="KW-0285">Flavoprotein</keyword>
<keyword evidence="4" id="KW-0274">FAD</keyword>
<comment type="caution">
    <text evidence="8">The sequence shown here is derived from an EMBL/GenBank/DDBJ whole genome shotgun (WGS) entry which is preliminary data.</text>
</comment>
<dbReference type="GO" id="GO:0050660">
    <property type="term" value="F:flavin adenine dinucleotide binding"/>
    <property type="evidence" value="ECO:0007669"/>
    <property type="project" value="InterPro"/>
</dbReference>
<dbReference type="InterPro" id="IPR036250">
    <property type="entry name" value="AcylCo_DH-like_C"/>
</dbReference>
<reference evidence="8" key="1">
    <citation type="submission" date="2019-12" db="EMBL/GenBank/DDBJ databases">
        <title>Actinomadura physcomitrii sp. nov., a novel actinomycete isolated from moss [Physcomitrium sphaericum (Ludw) Fuernr].</title>
        <authorList>
            <person name="Zhuang X."/>
        </authorList>
    </citation>
    <scope>NUCLEOTIDE SEQUENCE [LARGE SCALE GENOMIC DNA]</scope>
    <source>
        <strain evidence="8">LD22</strain>
    </source>
</reference>
<dbReference type="SUPFAM" id="SSF47203">
    <property type="entry name" value="Acyl-CoA dehydrogenase C-terminal domain-like"/>
    <property type="match status" value="1"/>
</dbReference>
<evidence type="ECO:0000259" key="6">
    <source>
        <dbReference type="Pfam" id="PF00441"/>
    </source>
</evidence>
<evidence type="ECO:0000256" key="1">
    <source>
        <dbReference type="ARBA" id="ARBA00001974"/>
    </source>
</evidence>
<evidence type="ECO:0000313" key="8">
    <source>
        <dbReference type="EMBL" id="MWA01580.1"/>
    </source>
</evidence>
<dbReference type="Gene3D" id="1.10.540.10">
    <property type="entry name" value="Acyl-CoA dehydrogenase/oxidase, N-terminal domain"/>
    <property type="match status" value="1"/>
</dbReference>
<keyword evidence="9" id="KW-1185">Reference proteome</keyword>
<evidence type="ECO:0000313" key="9">
    <source>
        <dbReference type="Proteomes" id="UP000462055"/>
    </source>
</evidence>
<dbReference type="Pfam" id="PF00441">
    <property type="entry name" value="Acyl-CoA_dh_1"/>
    <property type="match status" value="1"/>
</dbReference>
<feature type="domain" description="Acyl-CoA dehydrogenase/oxidase C-terminal" evidence="6">
    <location>
        <begin position="204"/>
        <end position="329"/>
    </location>
</feature>
<dbReference type="RefSeq" id="WP_151594081.1">
    <property type="nucleotide sequence ID" value="NZ_WBMS02000010.1"/>
</dbReference>
<comment type="similarity">
    <text evidence="2">Belongs to the acyl-CoA dehydrogenase family.</text>
</comment>
<evidence type="ECO:0000256" key="3">
    <source>
        <dbReference type="ARBA" id="ARBA00022630"/>
    </source>
</evidence>
<evidence type="ECO:0000256" key="4">
    <source>
        <dbReference type="ARBA" id="ARBA00022827"/>
    </source>
</evidence>
<dbReference type="SUPFAM" id="SSF56645">
    <property type="entry name" value="Acyl-CoA dehydrogenase NM domain-like"/>
    <property type="match status" value="1"/>
</dbReference>
<dbReference type="Pfam" id="PF02771">
    <property type="entry name" value="Acyl-CoA_dh_N"/>
    <property type="match status" value="1"/>
</dbReference>
<dbReference type="InterPro" id="IPR013786">
    <property type="entry name" value="AcylCoA_DH/ox_N"/>
</dbReference>
<dbReference type="Gene3D" id="1.20.140.10">
    <property type="entry name" value="Butyryl-CoA Dehydrogenase, subunit A, domain 3"/>
    <property type="match status" value="1"/>
</dbReference>